<proteinExistence type="predicted"/>
<keyword evidence="3" id="KW-0378">Hydrolase</keyword>
<dbReference type="Gene3D" id="3.40.50.1000">
    <property type="entry name" value="HAD superfamily/HAD-like"/>
    <property type="match status" value="1"/>
</dbReference>
<dbReference type="Gene3D" id="3.40.50.10190">
    <property type="entry name" value="BRCT domain"/>
    <property type="match status" value="1"/>
</dbReference>
<dbReference type="InterPro" id="IPR023214">
    <property type="entry name" value="HAD_sf"/>
</dbReference>
<comment type="catalytic activity">
    <reaction evidence="5">
        <text>O-phospho-L-seryl-[protein] + H2O = L-seryl-[protein] + phosphate</text>
        <dbReference type="Rhea" id="RHEA:20629"/>
        <dbReference type="Rhea" id="RHEA-COMP:9863"/>
        <dbReference type="Rhea" id="RHEA-COMP:11604"/>
        <dbReference type="ChEBI" id="CHEBI:15377"/>
        <dbReference type="ChEBI" id="CHEBI:29999"/>
        <dbReference type="ChEBI" id="CHEBI:43474"/>
        <dbReference type="ChEBI" id="CHEBI:83421"/>
        <dbReference type="EC" id="3.1.3.16"/>
    </reaction>
</comment>
<reference evidence="10" key="1">
    <citation type="submission" date="2013-09" db="EMBL/GenBank/DDBJ databases">
        <title>Corchorus olitorius genome sequencing.</title>
        <authorList>
            <person name="Alam M."/>
            <person name="Haque M.S."/>
            <person name="Islam M.S."/>
            <person name="Emdad E.M."/>
            <person name="Islam M.M."/>
            <person name="Ahmed B."/>
            <person name="Halim A."/>
            <person name="Hossen Q.M.M."/>
            <person name="Hossain M.Z."/>
            <person name="Ahmed R."/>
            <person name="Khan M.M."/>
            <person name="Islam R."/>
            <person name="Rashid M.M."/>
            <person name="Khan S.A."/>
            <person name="Rahman M.S."/>
            <person name="Alam M."/>
            <person name="Yahiya A.S."/>
            <person name="Khan M.S."/>
            <person name="Azam M.S."/>
            <person name="Haque T."/>
            <person name="Lashkar M.Z.H."/>
            <person name="Akhand A.I."/>
            <person name="Morshed G."/>
            <person name="Roy S."/>
            <person name="Uddin K.S."/>
            <person name="Rabeya T."/>
            <person name="Hossain A.S."/>
            <person name="Chowdhury A."/>
            <person name="Snigdha A.R."/>
            <person name="Mortoza M.S."/>
            <person name="Matin S.A."/>
            <person name="Hoque S.M.E."/>
            <person name="Islam M.K."/>
            <person name="Roy D.K."/>
            <person name="Haider R."/>
            <person name="Moosa M.M."/>
            <person name="Elias S.M."/>
            <person name="Hasan A.M."/>
            <person name="Jahan S."/>
            <person name="Shafiuddin M."/>
            <person name="Mahmood N."/>
            <person name="Shommy N.S."/>
        </authorList>
    </citation>
    <scope>NUCLEOTIDE SEQUENCE [LARGE SCALE GENOMIC DNA]</scope>
    <source>
        <strain evidence="10">cv. O-4</strain>
    </source>
</reference>
<dbReference type="InterPro" id="IPR039189">
    <property type="entry name" value="Fcp1"/>
</dbReference>
<accession>A0A1R3K063</accession>
<dbReference type="EMBL" id="AWUE01014939">
    <property type="protein sequence ID" value="OMP00461.1"/>
    <property type="molecule type" value="Genomic_DNA"/>
</dbReference>
<keyword evidence="4" id="KW-0539">Nucleus</keyword>
<dbReference type="PANTHER" id="PTHR23081">
    <property type="entry name" value="RNA POLYMERASE II CTD PHOSPHATASE"/>
    <property type="match status" value="1"/>
</dbReference>
<protein>
    <recommendedName>
        <fullName evidence="2">protein-serine/threonine phosphatase</fullName>
        <ecNumber evidence="2">3.1.3.16</ecNumber>
    </recommendedName>
</protein>
<dbReference type="GO" id="GO:0008420">
    <property type="term" value="F:RNA polymerase II CTD heptapeptide repeat phosphatase activity"/>
    <property type="evidence" value="ECO:0007669"/>
    <property type="project" value="InterPro"/>
</dbReference>
<dbReference type="InterPro" id="IPR004274">
    <property type="entry name" value="FCP1_dom"/>
</dbReference>
<dbReference type="InterPro" id="IPR036420">
    <property type="entry name" value="BRCT_dom_sf"/>
</dbReference>
<keyword evidence="10" id="KW-1185">Reference proteome</keyword>
<dbReference type="InterPro" id="IPR001357">
    <property type="entry name" value="BRCT_dom"/>
</dbReference>
<evidence type="ECO:0000259" key="8">
    <source>
        <dbReference type="PROSITE" id="PS50969"/>
    </source>
</evidence>
<dbReference type="PROSITE" id="PS50969">
    <property type="entry name" value="FCP1"/>
    <property type="match status" value="1"/>
</dbReference>
<evidence type="ECO:0000256" key="2">
    <source>
        <dbReference type="ARBA" id="ARBA00013081"/>
    </source>
</evidence>
<feature type="domain" description="FCP1 homology" evidence="8">
    <location>
        <begin position="94"/>
        <end position="258"/>
    </location>
</feature>
<dbReference type="GO" id="GO:0005634">
    <property type="term" value="C:nucleus"/>
    <property type="evidence" value="ECO:0007669"/>
    <property type="project" value="UniProtKB-SubCell"/>
</dbReference>
<evidence type="ECO:0000256" key="6">
    <source>
        <dbReference type="ARBA" id="ARBA00048336"/>
    </source>
</evidence>
<dbReference type="CDD" id="cd07521">
    <property type="entry name" value="HAD_FCP1-like"/>
    <property type="match status" value="1"/>
</dbReference>
<organism evidence="9 10">
    <name type="scientific">Corchorus olitorius</name>
    <dbReference type="NCBI Taxonomy" id="93759"/>
    <lineage>
        <taxon>Eukaryota</taxon>
        <taxon>Viridiplantae</taxon>
        <taxon>Streptophyta</taxon>
        <taxon>Embryophyta</taxon>
        <taxon>Tracheophyta</taxon>
        <taxon>Spermatophyta</taxon>
        <taxon>Magnoliopsida</taxon>
        <taxon>eudicotyledons</taxon>
        <taxon>Gunneridae</taxon>
        <taxon>Pentapetalae</taxon>
        <taxon>rosids</taxon>
        <taxon>malvids</taxon>
        <taxon>Malvales</taxon>
        <taxon>Malvaceae</taxon>
        <taxon>Grewioideae</taxon>
        <taxon>Apeibeae</taxon>
        <taxon>Corchorus</taxon>
    </lineage>
</organism>
<dbReference type="PROSITE" id="PS50172">
    <property type="entry name" value="BRCT"/>
    <property type="match status" value="1"/>
</dbReference>
<comment type="caution">
    <text evidence="9">The sequence shown here is derived from an EMBL/GenBank/DDBJ whole genome shotgun (WGS) entry which is preliminary data.</text>
</comment>
<dbReference type="Proteomes" id="UP000187203">
    <property type="component" value="Unassembled WGS sequence"/>
</dbReference>
<dbReference type="SUPFAM" id="SSF52113">
    <property type="entry name" value="BRCT domain"/>
    <property type="match status" value="1"/>
</dbReference>
<evidence type="ECO:0000313" key="9">
    <source>
        <dbReference type="EMBL" id="OMP00461.1"/>
    </source>
</evidence>
<comment type="catalytic activity">
    <reaction evidence="6">
        <text>O-phospho-L-threonyl-[protein] + H2O = L-threonyl-[protein] + phosphate</text>
        <dbReference type="Rhea" id="RHEA:47004"/>
        <dbReference type="Rhea" id="RHEA-COMP:11060"/>
        <dbReference type="Rhea" id="RHEA-COMP:11605"/>
        <dbReference type="ChEBI" id="CHEBI:15377"/>
        <dbReference type="ChEBI" id="CHEBI:30013"/>
        <dbReference type="ChEBI" id="CHEBI:43474"/>
        <dbReference type="ChEBI" id="CHEBI:61977"/>
        <dbReference type="EC" id="3.1.3.16"/>
    </reaction>
</comment>
<dbReference type="EC" id="3.1.3.16" evidence="2"/>
<gene>
    <name evidence="9" type="ORF">COLO4_12701</name>
</gene>
<evidence type="ECO:0000256" key="5">
    <source>
        <dbReference type="ARBA" id="ARBA00047761"/>
    </source>
</evidence>
<dbReference type="AlphaFoldDB" id="A0A1R3K063"/>
<dbReference type="OrthoDB" id="10249888at2759"/>
<name>A0A1R3K063_9ROSI</name>
<sequence>MGVDASVLSIKEERGVPELLHQLQQYPHGLETSISSPSTCRHPAVVVNGVCYHCRQKIGNEDTYGLEFSYLQMGLKLSHSEINRLRCLESKKQLSQKKLHLVLDIDGTLVHSFPPGKASKLGLSKNDKNTREIDGWLVKLRPMVLEFLEKASAMFEMYLYTLGSRSYANMIAKILDPQGVYFNKRIISSDDNPHGVQSKKTLDLVLGEESNILILDDNPNVWAKHLRNLILMKPFVFTGTETTDEITEMNTTPILGEILKVLHTIHSLFFQQEVGCRDVRELAREVRSNVLRGCNLYMKQVKDSKLWDVAKALGATCCSELNSSVTHLVSCKRGTKDYNWGVKNKKFLVRKRWIEEANYLWQRLPEENYRPSNSRMTCCCLEFFTILISLI</sequence>
<evidence type="ECO:0000313" key="10">
    <source>
        <dbReference type="Proteomes" id="UP000187203"/>
    </source>
</evidence>
<comment type="subcellular location">
    <subcellularLocation>
        <location evidence="1">Nucleus</location>
    </subcellularLocation>
</comment>
<evidence type="ECO:0000256" key="4">
    <source>
        <dbReference type="ARBA" id="ARBA00023242"/>
    </source>
</evidence>
<dbReference type="SMART" id="SM00577">
    <property type="entry name" value="CPDc"/>
    <property type="match status" value="1"/>
</dbReference>
<feature type="domain" description="BRCT" evidence="7">
    <location>
        <begin position="286"/>
        <end position="371"/>
    </location>
</feature>
<evidence type="ECO:0000259" key="7">
    <source>
        <dbReference type="PROSITE" id="PS50172"/>
    </source>
</evidence>
<dbReference type="PANTHER" id="PTHR23081:SF36">
    <property type="entry name" value="RNA POLYMERASE II SUBUNIT A C-TERMINAL DOMAIN PHOSPHATASE"/>
    <property type="match status" value="1"/>
</dbReference>
<dbReference type="InterPro" id="IPR036412">
    <property type="entry name" value="HAD-like_sf"/>
</dbReference>
<dbReference type="Pfam" id="PF00533">
    <property type="entry name" value="BRCT"/>
    <property type="match status" value="1"/>
</dbReference>
<evidence type="ECO:0000256" key="3">
    <source>
        <dbReference type="ARBA" id="ARBA00022801"/>
    </source>
</evidence>
<dbReference type="Pfam" id="PF03031">
    <property type="entry name" value="NIF"/>
    <property type="match status" value="1"/>
</dbReference>
<dbReference type="SUPFAM" id="SSF56784">
    <property type="entry name" value="HAD-like"/>
    <property type="match status" value="1"/>
</dbReference>
<evidence type="ECO:0000256" key="1">
    <source>
        <dbReference type="ARBA" id="ARBA00004123"/>
    </source>
</evidence>
<dbReference type="STRING" id="93759.A0A1R3K063"/>